<evidence type="ECO:0000313" key="3">
    <source>
        <dbReference type="Proteomes" id="UP000265566"/>
    </source>
</evidence>
<evidence type="ECO:0000256" key="1">
    <source>
        <dbReference type="SAM" id="Phobius"/>
    </source>
</evidence>
<protein>
    <recommendedName>
        <fullName evidence="4">Transmembrane protein</fullName>
    </recommendedName>
</protein>
<organism evidence="2 3">
    <name type="scientific">Medicago truncatula</name>
    <name type="common">Barrel medic</name>
    <name type="synonym">Medicago tribuloides</name>
    <dbReference type="NCBI Taxonomy" id="3880"/>
    <lineage>
        <taxon>Eukaryota</taxon>
        <taxon>Viridiplantae</taxon>
        <taxon>Streptophyta</taxon>
        <taxon>Embryophyta</taxon>
        <taxon>Tracheophyta</taxon>
        <taxon>Spermatophyta</taxon>
        <taxon>Magnoliopsida</taxon>
        <taxon>eudicotyledons</taxon>
        <taxon>Gunneridae</taxon>
        <taxon>Pentapetalae</taxon>
        <taxon>rosids</taxon>
        <taxon>fabids</taxon>
        <taxon>Fabales</taxon>
        <taxon>Fabaceae</taxon>
        <taxon>Papilionoideae</taxon>
        <taxon>50 kb inversion clade</taxon>
        <taxon>NPAAA clade</taxon>
        <taxon>Hologalegina</taxon>
        <taxon>IRL clade</taxon>
        <taxon>Trifolieae</taxon>
        <taxon>Medicago</taxon>
    </lineage>
</organism>
<keyword evidence="1" id="KW-1133">Transmembrane helix</keyword>
<accession>A0A396GLR2</accession>
<dbReference type="Gramene" id="rna45746">
    <property type="protein sequence ID" value="RHN39697.1"/>
    <property type="gene ID" value="gene45746"/>
</dbReference>
<comment type="caution">
    <text evidence="2">The sequence shown here is derived from an EMBL/GenBank/DDBJ whole genome shotgun (WGS) entry which is preliminary data.</text>
</comment>
<sequence length="92" mass="10005">MLCTMIDYVYDIGIVFPFFLAGVTCFWVIQDPKLLIFHAGIGRIQSLAGARARAPGTSGQRASASFSTRSWCSGASMCVKRCFNADESKVDS</sequence>
<reference evidence="3" key="1">
    <citation type="journal article" date="2018" name="Nat. Plants">
        <title>Whole-genome landscape of Medicago truncatula symbiotic genes.</title>
        <authorList>
            <person name="Pecrix Y."/>
            <person name="Staton S.E."/>
            <person name="Sallet E."/>
            <person name="Lelandais-Briere C."/>
            <person name="Moreau S."/>
            <person name="Carrere S."/>
            <person name="Blein T."/>
            <person name="Jardinaud M.F."/>
            <person name="Latrasse D."/>
            <person name="Zouine M."/>
            <person name="Zahm M."/>
            <person name="Kreplak J."/>
            <person name="Mayjonade B."/>
            <person name="Satge C."/>
            <person name="Perez M."/>
            <person name="Cauet S."/>
            <person name="Marande W."/>
            <person name="Chantry-Darmon C."/>
            <person name="Lopez-Roques C."/>
            <person name="Bouchez O."/>
            <person name="Berard A."/>
            <person name="Debelle F."/>
            <person name="Munos S."/>
            <person name="Bendahmane A."/>
            <person name="Berges H."/>
            <person name="Niebel A."/>
            <person name="Buitink J."/>
            <person name="Frugier F."/>
            <person name="Benhamed M."/>
            <person name="Crespi M."/>
            <person name="Gouzy J."/>
            <person name="Gamas P."/>
        </authorList>
    </citation>
    <scope>NUCLEOTIDE SEQUENCE [LARGE SCALE GENOMIC DNA]</scope>
    <source>
        <strain evidence="3">cv. Jemalong A17</strain>
    </source>
</reference>
<dbReference type="EMBL" id="PSQE01000008">
    <property type="protein sequence ID" value="RHN39697.1"/>
    <property type="molecule type" value="Genomic_DNA"/>
</dbReference>
<feature type="transmembrane region" description="Helical" evidence="1">
    <location>
        <begin position="12"/>
        <end position="29"/>
    </location>
</feature>
<keyword evidence="1" id="KW-0472">Membrane</keyword>
<keyword evidence="1" id="KW-0812">Transmembrane</keyword>
<evidence type="ECO:0008006" key="4">
    <source>
        <dbReference type="Google" id="ProtNLM"/>
    </source>
</evidence>
<evidence type="ECO:0000313" key="2">
    <source>
        <dbReference type="EMBL" id="RHN39697.1"/>
    </source>
</evidence>
<proteinExistence type="predicted"/>
<gene>
    <name evidence="2" type="ORF">MtrunA17_Chr8g0346641</name>
</gene>
<name>A0A396GLR2_MEDTR</name>
<dbReference type="AlphaFoldDB" id="A0A396GLR2"/>
<dbReference type="Proteomes" id="UP000265566">
    <property type="component" value="Chromosome 8"/>
</dbReference>